<dbReference type="EMBL" id="GGEC01034283">
    <property type="protein sequence ID" value="MBX14767.1"/>
    <property type="molecule type" value="Transcribed_RNA"/>
</dbReference>
<evidence type="ECO:0000313" key="2">
    <source>
        <dbReference type="EMBL" id="MBX14767.1"/>
    </source>
</evidence>
<dbReference type="AlphaFoldDB" id="A0A2P2L9W7"/>
<reference evidence="2" key="1">
    <citation type="submission" date="2018-02" db="EMBL/GenBank/DDBJ databases">
        <title>Rhizophora mucronata_Transcriptome.</title>
        <authorList>
            <person name="Meera S.P."/>
            <person name="Sreeshan A."/>
            <person name="Augustine A."/>
        </authorList>
    </citation>
    <scope>NUCLEOTIDE SEQUENCE</scope>
    <source>
        <tissue evidence="2">Leaf</tissue>
    </source>
</reference>
<protein>
    <submittedName>
        <fullName evidence="2">Uncharacterized protein</fullName>
    </submittedName>
</protein>
<evidence type="ECO:0000256" key="1">
    <source>
        <dbReference type="SAM" id="MobiDB-lite"/>
    </source>
</evidence>
<organism evidence="2">
    <name type="scientific">Rhizophora mucronata</name>
    <name type="common">Asiatic mangrove</name>
    <dbReference type="NCBI Taxonomy" id="61149"/>
    <lineage>
        <taxon>Eukaryota</taxon>
        <taxon>Viridiplantae</taxon>
        <taxon>Streptophyta</taxon>
        <taxon>Embryophyta</taxon>
        <taxon>Tracheophyta</taxon>
        <taxon>Spermatophyta</taxon>
        <taxon>Magnoliopsida</taxon>
        <taxon>eudicotyledons</taxon>
        <taxon>Gunneridae</taxon>
        <taxon>Pentapetalae</taxon>
        <taxon>rosids</taxon>
        <taxon>fabids</taxon>
        <taxon>Malpighiales</taxon>
        <taxon>Rhizophoraceae</taxon>
        <taxon>Rhizophora</taxon>
    </lineage>
</organism>
<sequence>MIPTPSCYQSMSGSKSAGGFGGFETWNWLQLL</sequence>
<proteinExistence type="predicted"/>
<accession>A0A2P2L9W7</accession>
<name>A0A2P2L9W7_RHIMU</name>
<feature type="region of interest" description="Disordered" evidence="1">
    <location>
        <begin position="1"/>
        <end position="21"/>
    </location>
</feature>